<dbReference type="InterPro" id="IPR036322">
    <property type="entry name" value="WD40_repeat_dom_sf"/>
</dbReference>
<keyword evidence="1" id="KW-0853">WD repeat</keyword>
<dbReference type="PANTHER" id="PTHR19879">
    <property type="entry name" value="TRANSCRIPTION INITIATION FACTOR TFIID"/>
    <property type="match status" value="1"/>
</dbReference>
<dbReference type="InParanoid" id="A0A1B7MDP6"/>
<dbReference type="PANTHER" id="PTHR19879:SF9">
    <property type="entry name" value="TRANSCRIPTION INITIATION FACTOR TFIID SUBUNIT 5"/>
    <property type="match status" value="1"/>
</dbReference>
<dbReference type="PROSITE" id="PS50294">
    <property type="entry name" value="WD_REPEATS_REGION"/>
    <property type="match status" value="1"/>
</dbReference>
<dbReference type="PROSITE" id="PS50082">
    <property type="entry name" value="WD_REPEATS_2"/>
    <property type="match status" value="2"/>
</dbReference>
<dbReference type="Pfam" id="PF00400">
    <property type="entry name" value="WD40"/>
    <property type="match status" value="2"/>
</dbReference>
<dbReference type="Proteomes" id="UP000092154">
    <property type="component" value="Unassembled WGS sequence"/>
</dbReference>
<evidence type="ECO:0000313" key="3">
    <source>
        <dbReference type="Proteomes" id="UP000092154"/>
    </source>
</evidence>
<proteinExistence type="predicted"/>
<sequence>DMASESTQPTAALETEELPVVMTLEGHTTAPDIISYFPDGKQIISGSRDKTVRRWDLEEGKEVEEARDVYEQQVTTLAVSRDGRKLLASGSGNAVWIWRLDTGKSVACPLKTHSAANRVRFSPDSKKL</sequence>
<dbReference type="SMART" id="SM00320">
    <property type="entry name" value="WD40"/>
    <property type="match status" value="2"/>
</dbReference>
<dbReference type="OrthoDB" id="538223at2759"/>
<protein>
    <submittedName>
        <fullName evidence="2">WD40 repeat-like protein</fullName>
    </submittedName>
</protein>
<feature type="non-terminal residue" evidence="2">
    <location>
        <position position="128"/>
    </location>
</feature>
<dbReference type="InterPro" id="IPR001680">
    <property type="entry name" value="WD40_rpt"/>
</dbReference>
<evidence type="ECO:0000313" key="2">
    <source>
        <dbReference type="EMBL" id="OAX30727.1"/>
    </source>
</evidence>
<feature type="non-terminal residue" evidence="2">
    <location>
        <position position="1"/>
    </location>
</feature>
<dbReference type="EMBL" id="KV450015">
    <property type="protein sequence ID" value="OAX30727.1"/>
    <property type="molecule type" value="Genomic_DNA"/>
</dbReference>
<dbReference type="InterPro" id="IPR015943">
    <property type="entry name" value="WD40/YVTN_repeat-like_dom_sf"/>
</dbReference>
<keyword evidence="3" id="KW-1185">Reference proteome</keyword>
<gene>
    <name evidence="2" type="ORF">K503DRAFT_649198</name>
</gene>
<evidence type="ECO:0000256" key="1">
    <source>
        <dbReference type="PROSITE-ProRule" id="PRU00221"/>
    </source>
</evidence>
<dbReference type="SUPFAM" id="SSF50978">
    <property type="entry name" value="WD40 repeat-like"/>
    <property type="match status" value="1"/>
</dbReference>
<feature type="repeat" description="WD" evidence="1">
    <location>
        <begin position="24"/>
        <end position="65"/>
    </location>
</feature>
<feature type="repeat" description="WD" evidence="1">
    <location>
        <begin position="67"/>
        <end position="108"/>
    </location>
</feature>
<dbReference type="Gene3D" id="2.130.10.10">
    <property type="entry name" value="YVTN repeat-like/Quinoprotein amine dehydrogenase"/>
    <property type="match status" value="1"/>
</dbReference>
<organism evidence="2 3">
    <name type="scientific">Rhizopogon vinicolor AM-OR11-026</name>
    <dbReference type="NCBI Taxonomy" id="1314800"/>
    <lineage>
        <taxon>Eukaryota</taxon>
        <taxon>Fungi</taxon>
        <taxon>Dikarya</taxon>
        <taxon>Basidiomycota</taxon>
        <taxon>Agaricomycotina</taxon>
        <taxon>Agaricomycetes</taxon>
        <taxon>Agaricomycetidae</taxon>
        <taxon>Boletales</taxon>
        <taxon>Suillineae</taxon>
        <taxon>Rhizopogonaceae</taxon>
        <taxon>Rhizopogon</taxon>
    </lineage>
</organism>
<dbReference type="AlphaFoldDB" id="A0A1B7MDP6"/>
<reference evidence="2 3" key="1">
    <citation type="submission" date="2016-06" db="EMBL/GenBank/DDBJ databases">
        <title>Comparative genomics of the ectomycorrhizal sister species Rhizopogon vinicolor and Rhizopogon vesiculosus (Basidiomycota: Boletales) reveals a divergence of the mating type B locus.</title>
        <authorList>
            <consortium name="DOE Joint Genome Institute"/>
            <person name="Mujic A.B."/>
            <person name="Kuo A."/>
            <person name="Tritt A."/>
            <person name="Lipzen A."/>
            <person name="Chen C."/>
            <person name="Johnson J."/>
            <person name="Sharma A."/>
            <person name="Barry K."/>
            <person name="Grigoriev I.V."/>
            <person name="Spatafora J.W."/>
        </authorList>
    </citation>
    <scope>NUCLEOTIDE SEQUENCE [LARGE SCALE GENOMIC DNA]</scope>
    <source>
        <strain evidence="2 3">AM-OR11-026</strain>
    </source>
</reference>
<accession>A0A1B7MDP6</accession>
<name>A0A1B7MDP6_9AGAM</name>
<dbReference type="STRING" id="1314800.A0A1B7MDP6"/>